<keyword evidence="6" id="KW-1185">Reference proteome</keyword>
<evidence type="ECO:0000313" key="6">
    <source>
        <dbReference type="Proteomes" id="UP000254869"/>
    </source>
</evidence>
<dbReference type="Pfam" id="PF14011">
    <property type="entry name" value="ESX-1_EspG"/>
    <property type="match status" value="1"/>
</dbReference>
<dbReference type="RefSeq" id="WP_068006455.1">
    <property type="nucleotide sequence ID" value="NZ_QQBC01000008.1"/>
</dbReference>
<evidence type="ECO:0000256" key="2">
    <source>
        <dbReference type="ARBA" id="ARBA00006411"/>
    </source>
</evidence>
<evidence type="ECO:0000256" key="4">
    <source>
        <dbReference type="ARBA" id="ARBA00023186"/>
    </source>
</evidence>
<dbReference type="Proteomes" id="UP000254869">
    <property type="component" value="Unassembled WGS sequence"/>
</dbReference>
<evidence type="ECO:0000256" key="1">
    <source>
        <dbReference type="ARBA" id="ARBA00004496"/>
    </source>
</evidence>
<name>A0A370I193_9NOCA</name>
<dbReference type="STRING" id="1210086.GCA_001613105_06798"/>
<keyword evidence="3" id="KW-0963">Cytoplasm</keyword>
<comment type="similarity">
    <text evidence="2">Belongs to the EspG family.</text>
</comment>
<dbReference type="EMBL" id="QQBC01000008">
    <property type="protein sequence ID" value="RDI64518.1"/>
    <property type="molecule type" value="Genomic_DNA"/>
</dbReference>
<dbReference type="InterPro" id="IPR025734">
    <property type="entry name" value="EspG"/>
</dbReference>
<comment type="subcellular location">
    <subcellularLocation>
        <location evidence="1">Cytoplasm</location>
    </subcellularLocation>
</comment>
<accession>A0A370I193</accession>
<keyword evidence="4" id="KW-0143">Chaperone</keyword>
<evidence type="ECO:0000256" key="3">
    <source>
        <dbReference type="ARBA" id="ARBA00022490"/>
    </source>
</evidence>
<evidence type="ECO:0000313" key="5">
    <source>
        <dbReference type="EMBL" id="RDI64518.1"/>
    </source>
</evidence>
<organism evidence="5 6">
    <name type="scientific">Nocardia pseudobrasiliensis</name>
    <dbReference type="NCBI Taxonomy" id="45979"/>
    <lineage>
        <taxon>Bacteria</taxon>
        <taxon>Bacillati</taxon>
        <taxon>Actinomycetota</taxon>
        <taxon>Actinomycetes</taxon>
        <taxon>Mycobacteriales</taxon>
        <taxon>Nocardiaceae</taxon>
        <taxon>Nocardia</taxon>
    </lineage>
</organism>
<proteinExistence type="inferred from homology"/>
<gene>
    <name evidence="5" type="ORF">DFR76_108351</name>
</gene>
<protein>
    <submittedName>
        <fullName evidence="5">ESAT-6 protein secretion system EspG family protein</fullName>
    </submittedName>
</protein>
<comment type="caution">
    <text evidence="5">The sequence shown here is derived from an EMBL/GenBank/DDBJ whole genome shotgun (WGS) entry which is preliminary data.</text>
</comment>
<dbReference type="AlphaFoldDB" id="A0A370I193"/>
<reference evidence="5 6" key="1">
    <citation type="submission" date="2018-07" db="EMBL/GenBank/DDBJ databases">
        <title>Genomic Encyclopedia of Type Strains, Phase IV (KMG-IV): sequencing the most valuable type-strain genomes for metagenomic binning, comparative biology and taxonomic classification.</title>
        <authorList>
            <person name="Goeker M."/>
        </authorList>
    </citation>
    <scope>NUCLEOTIDE SEQUENCE [LARGE SCALE GENOMIC DNA]</scope>
    <source>
        <strain evidence="5 6">DSM 44290</strain>
    </source>
</reference>
<sequence length="261" mass="29489">MNRTWQFTDIEFLVLWESIQNDYLPIPLSYVAPRTEDQFDHVKHAAGERLFARPDREFAEVLQALAFPDIKLTLRALDEREPENPRYSVRLYGARKGDRGYVVRQLPGETIWHSGGFVVTECDAVGLGDALVRELPEAPPARITDLMLTAPQGSGRGGDYEYVQSRVFDSFDDSIDTLSERFLARPFGTIGLIQIIQGSSRFGPRGVLRRQLELRDLIDDGRCVITFDAPRVVNGVDTARLVDVINTEIAQVVRAIKDERV</sequence>